<name>A0A5C6BDZ4_9BACT</name>
<keyword evidence="1" id="KW-0378">Hydrolase</keyword>
<evidence type="ECO:0000313" key="1">
    <source>
        <dbReference type="EMBL" id="TWU10343.1"/>
    </source>
</evidence>
<dbReference type="AlphaFoldDB" id="A0A5C6BDZ4"/>
<proteinExistence type="predicted"/>
<evidence type="ECO:0000313" key="2">
    <source>
        <dbReference type="Proteomes" id="UP000316304"/>
    </source>
</evidence>
<dbReference type="EMBL" id="SJPT01000019">
    <property type="protein sequence ID" value="TWU10343.1"/>
    <property type="molecule type" value="Genomic_DNA"/>
</dbReference>
<accession>A0A5C6BDZ4</accession>
<protein>
    <submittedName>
        <fullName evidence="1">Putative aminoacrylate hydrolase RutD</fullName>
    </submittedName>
</protein>
<organism evidence="1 2">
    <name type="scientific">Novipirellula galeiformis</name>
    <dbReference type="NCBI Taxonomy" id="2528004"/>
    <lineage>
        <taxon>Bacteria</taxon>
        <taxon>Pseudomonadati</taxon>
        <taxon>Planctomycetota</taxon>
        <taxon>Planctomycetia</taxon>
        <taxon>Pirellulales</taxon>
        <taxon>Pirellulaceae</taxon>
        <taxon>Novipirellula</taxon>
    </lineage>
</organism>
<reference evidence="1 2" key="1">
    <citation type="submission" date="2019-02" db="EMBL/GenBank/DDBJ databases">
        <title>Deep-cultivation of Planctomycetes and their phenomic and genomic characterization uncovers novel biology.</title>
        <authorList>
            <person name="Wiegand S."/>
            <person name="Jogler M."/>
            <person name="Boedeker C."/>
            <person name="Pinto D."/>
            <person name="Vollmers J."/>
            <person name="Rivas-Marin E."/>
            <person name="Kohn T."/>
            <person name="Peeters S.H."/>
            <person name="Heuer A."/>
            <person name="Rast P."/>
            <person name="Oberbeckmann S."/>
            <person name="Bunk B."/>
            <person name="Jeske O."/>
            <person name="Meyerdierks A."/>
            <person name="Storesund J.E."/>
            <person name="Kallscheuer N."/>
            <person name="Luecker S."/>
            <person name="Lage O.M."/>
            <person name="Pohl T."/>
            <person name="Merkel B.J."/>
            <person name="Hornburger P."/>
            <person name="Mueller R.-W."/>
            <person name="Bruemmer F."/>
            <person name="Labrenz M."/>
            <person name="Spormann A.M."/>
            <person name="Op Den Camp H."/>
            <person name="Overmann J."/>
            <person name="Amann R."/>
            <person name="Jetten M.S.M."/>
            <person name="Mascher T."/>
            <person name="Medema M.H."/>
            <person name="Devos D.P."/>
            <person name="Kaster A.-K."/>
            <person name="Ovreas L."/>
            <person name="Rohde M."/>
            <person name="Galperin M.Y."/>
            <person name="Jogler C."/>
        </authorList>
    </citation>
    <scope>NUCLEOTIDE SEQUENCE [LARGE SCALE GENOMIC DNA]</scope>
    <source>
        <strain evidence="1 2">Pla52o</strain>
    </source>
</reference>
<dbReference type="InterPro" id="IPR029058">
    <property type="entry name" value="AB_hydrolase_fold"/>
</dbReference>
<dbReference type="GO" id="GO:0016787">
    <property type="term" value="F:hydrolase activity"/>
    <property type="evidence" value="ECO:0007669"/>
    <property type="project" value="UniProtKB-KW"/>
</dbReference>
<keyword evidence="2" id="KW-1185">Reference proteome</keyword>
<sequence length="234" mass="26133">MNSTTTIILPGLDGTDLLLAAFCKMAPASRDATAYTLLDDPAADYGTLCDHYSERIQALESCHLVAESFSGPLGILLAHRHPEIIKRLTLVATFAKSPAPLAAWLIPWSILFRLPMPNFVARRYFVGPNQSLINELRNAVRQPSPRTLVRRIHCLMNVDVTTQLSELKCELVYLRPKHDRLVPYHSLNTIVKANPSVSVFEIDGPHLILQTQPKLAWDFIVGGHRQPNAPTTKR</sequence>
<gene>
    <name evidence="1" type="primary">rutD</name>
    <name evidence="1" type="ORF">Pla52o_57170</name>
</gene>
<comment type="caution">
    <text evidence="1">The sequence shown here is derived from an EMBL/GenBank/DDBJ whole genome shotgun (WGS) entry which is preliminary data.</text>
</comment>
<dbReference type="Proteomes" id="UP000316304">
    <property type="component" value="Unassembled WGS sequence"/>
</dbReference>
<dbReference type="SUPFAM" id="SSF53474">
    <property type="entry name" value="alpha/beta-Hydrolases"/>
    <property type="match status" value="1"/>
</dbReference>
<dbReference type="Gene3D" id="3.40.50.1820">
    <property type="entry name" value="alpha/beta hydrolase"/>
    <property type="match status" value="1"/>
</dbReference>